<dbReference type="EMBL" id="RBUQ01000167">
    <property type="protein sequence ID" value="RMV36834.1"/>
    <property type="molecule type" value="Genomic_DNA"/>
</dbReference>
<organism evidence="1 2">
    <name type="scientific">Pseudomonas syringae pv. maculicola</name>
    <dbReference type="NCBI Taxonomy" id="59511"/>
    <lineage>
        <taxon>Bacteria</taxon>
        <taxon>Pseudomonadati</taxon>
        <taxon>Pseudomonadota</taxon>
        <taxon>Gammaproteobacteria</taxon>
        <taxon>Pseudomonadales</taxon>
        <taxon>Pseudomonadaceae</taxon>
        <taxon>Pseudomonas</taxon>
    </lineage>
</organism>
<evidence type="ECO:0000313" key="1">
    <source>
        <dbReference type="EMBL" id="RMV36834.1"/>
    </source>
</evidence>
<gene>
    <name evidence="1" type="ORF">ALP13_102675</name>
</gene>
<evidence type="ECO:0000313" key="2">
    <source>
        <dbReference type="Proteomes" id="UP000271631"/>
    </source>
</evidence>
<name>A0A3M3GL67_PSEYM</name>
<dbReference type="InterPro" id="IPR027417">
    <property type="entry name" value="P-loop_NTPase"/>
</dbReference>
<proteinExistence type="predicted"/>
<reference evidence="1 2" key="1">
    <citation type="submission" date="2018-08" db="EMBL/GenBank/DDBJ databases">
        <title>Recombination of ecologically and evolutionarily significant loci maintains genetic cohesion in the Pseudomonas syringae species complex.</title>
        <authorList>
            <person name="Dillon M."/>
            <person name="Thakur S."/>
            <person name="Almeida R.N.D."/>
            <person name="Weir B.S."/>
            <person name="Guttman D.S."/>
        </authorList>
    </citation>
    <scope>NUCLEOTIDE SEQUENCE [LARGE SCALE GENOMIC DNA]</scope>
    <source>
        <strain evidence="1 2">ICMP 11281</strain>
    </source>
</reference>
<dbReference type="InterPro" id="IPR016024">
    <property type="entry name" value="ARM-type_fold"/>
</dbReference>
<accession>A0A3M3GL67</accession>
<dbReference type="SUPFAM" id="SSF48371">
    <property type="entry name" value="ARM repeat"/>
    <property type="match status" value="1"/>
</dbReference>
<dbReference type="Proteomes" id="UP000271631">
    <property type="component" value="Unassembled WGS sequence"/>
</dbReference>
<comment type="caution">
    <text evidence="1">The sequence shown here is derived from an EMBL/GenBank/DDBJ whole genome shotgun (WGS) entry which is preliminary data.</text>
</comment>
<sequence>MYLKHKVKPALSFLILKANSKLIENSMRFYELEKTDISNLNDGDLRELVARLCEAELAQQGVGPVCVLWGGAQEAADGGLDVHVKNTGYLKSPGFVPRANVGFQVKKNSMSKSACTKEMLDKAGLPKEVISELAENDGAYIIVSGKDDCSEKMLIERVSGMRAAVAGLVDKGNFLVDFYGRDRLLAWLRMYPSVALWVRSRLGKPLTGWKPFGRWAQTPIDKDDKFLSDNHPCVIDTSSSSKTPLTMVEGIALLRERLREVGSAIRITGLSGVGKTRLAQALFEPDVAENALSSTNVVYADLGDELSPTASEFISYLIANDLSANVILDNCPSDVHGKLRKQIFQYTSKICLLTIEYDISDDTPEETHVIHIEPSSEETVAYLVRRRFPEIQEINASKIAEFAGGNARVALALASRVKPDETLSKFTDESLFNRLFEQRKGKAGSLLDDAAVLSLFYSFNVSQTEYYDELERLSLISKIPRLRLYQSHAELLRRQLSQKRGDWRAVLPHALANRLARRALENIPLQDINSELFKSENIRLFKSCAHRIGYLHDFDLARKLAHTWIQPGAPLYDLTVCSDEQLQVVDYIAPVFPDAVLSAIELAVESQNFGSHGKEYFDKFIDLLCKLAYENRNFDRVINIVFRFAASNFPLDKDTIFNSIRGLFSLYLSGTQALPSRRQQVLGRLLMSNNTSNQDIAVLLFQSAFQAAHWSSSKVFNFGAHIRTYGWEPKTNQEALEWYEGFINVLQPCLRSGDLDRRSRARKILANHFRGLWSFAGCYDVLEELVVSQCKLNQWTEIWQPIKQTISFDSEKFSPSILSRLEALETLTYPSDLHAEIETYVFRPMWDHLHQTNEDYNEVERRVSEKIIDLGQQVASDLPYLESLGSRLYQNENAPLLLFGRGLAKGALSQGEMFDFLVKLLQSYDGELKRPHIFSGMIREIHNSNKVLARQLRERVLDIPKLSSHFVELLTSTDLEPWGVDLLIEMARKKDVTAWELQKLGHGRAHAKISDMKLAELIEAVINLECGAFVALDILSMRFLTENRSALPDVTLIVAGRSAISRFLETHANSVNRAIPSGIERVLQICINQTSPKKFISEVIECIGEGLKTSRFYSHDIPSVIKAIVISFPEMLLDYCYALENISRLSTRLFKNAGGRDQPSLNLVSSERLITWCNNDHKKIEYLIDTIQLYVSSDTSDDMLSVPKEASISLHALELLRVAANKAEVLEVFVRRMMPSCWSSLADILEVRTRAFATLLDHDLPEVREFVQARLPIIEASNQRERESEAVRNSEMEKRFES</sequence>
<protein>
    <submittedName>
        <fullName evidence="1">Uncharacterized protein</fullName>
    </submittedName>
</protein>
<dbReference type="SUPFAM" id="SSF52540">
    <property type="entry name" value="P-loop containing nucleoside triphosphate hydrolases"/>
    <property type="match status" value="1"/>
</dbReference>